<dbReference type="AlphaFoldDB" id="A0A927FSI4"/>
<dbReference type="Proteomes" id="UP000654108">
    <property type="component" value="Unassembled WGS sequence"/>
</dbReference>
<dbReference type="RefSeq" id="WP_191774366.1">
    <property type="nucleotide sequence ID" value="NZ_JACYFU010000002.1"/>
</dbReference>
<name>A0A927FSI4_9HYPH</name>
<organism evidence="1 2">
    <name type="scientific">Devosia oryzisoli</name>
    <dbReference type="NCBI Taxonomy" id="2774138"/>
    <lineage>
        <taxon>Bacteria</taxon>
        <taxon>Pseudomonadati</taxon>
        <taxon>Pseudomonadota</taxon>
        <taxon>Alphaproteobacteria</taxon>
        <taxon>Hyphomicrobiales</taxon>
        <taxon>Devosiaceae</taxon>
        <taxon>Devosia</taxon>
    </lineage>
</organism>
<protein>
    <submittedName>
        <fullName evidence="1">Uncharacterized protein</fullName>
    </submittedName>
</protein>
<accession>A0A927FSI4</accession>
<keyword evidence="2" id="KW-1185">Reference proteome</keyword>
<evidence type="ECO:0000313" key="1">
    <source>
        <dbReference type="EMBL" id="MBD8065450.1"/>
    </source>
</evidence>
<reference evidence="1" key="1">
    <citation type="submission" date="2020-09" db="EMBL/GenBank/DDBJ databases">
        <title>Genome seq and assembly of Devosia sp.</title>
        <authorList>
            <person name="Chhetri G."/>
        </authorList>
    </citation>
    <scope>NUCLEOTIDE SEQUENCE</scope>
    <source>
        <strain evidence="1">PTR5</strain>
    </source>
</reference>
<sequence>MNLPDRHLLMGMTLGAICATALAAIGPGYVVEAFADEAPVGIDASKLVKFGDREYQVDYEPWVATDPLSSTTVKKIEGGRVSYVSISTTATGTYSTDGLTSPHVQYPGIAVTEVTKPRFSFSSWSNGRWLRLSTHQGKSFVSLVNGWADSCVSGKGFRVCN</sequence>
<evidence type="ECO:0000313" key="2">
    <source>
        <dbReference type="Proteomes" id="UP000654108"/>
    </source>
</evidence>
<comment type="caution">
    <text evidence="1">The sequence shown here is derived from an EMBL/GenBank/DDBJ whole genome shotgun (WGS) entry which is preliminary data.</text>
</comment>
<dbReference type="EMBL" id="JACYFU010000002">
    <property type="protein sequence ID" value="MBD8065450.1"/>
    <property type="molecule type" value="Genomic_DNA"/>
</dbReference>
<gene>
    <name evidence="1" type="ORF">IC608_08185</name>
</gene>
<proteinExistence type="predicted"/>